<evidence type="ECO:0000313" key="3">
    <source>
        <dbReference type="Proteomes" id="UP001500767"/>
    </source>
</evidence>
<comment type="caution">
    <text evidence="2">The sequence shown here is derived from an EMBL/GenBank/DDBJ whole genome shotgun (WGS) entry which is preliminary data.</text>
</comment>
<sequence>MPKINVTLDQDVYDELATHVRGFETPNEVIRRLLFGEQDGTSRKPPAAVRRPGGLMKLISAGLVKPGDRLAHYQKRKNETHLGTVDADGWITTKLDSYASPSPALGDLVGTSISGPDFWVHERSGKTINQLKAQL</sequence>
<reference evidence="3" key="1">
    <citation type="journal article" date="2019" name="Int. J. Syst. Evol. Microbiol.">
        <title>The Global Catalogue of Microorganisms (GCM) 10K type strain sequencing project: providing services to taxonomists for standard genome sequencing and annotation.</title>
        <authorList>
            <consortium name="The Broad Institute Genomics Platform"/>
            <consortium name="The Broad Institute Genome Sequencing Center for Infectious Disease"/>
            <person name="Wu L."/>
            <person name="Ma J."/>
        </authorList>
    </citation>
    <scope>NUCLEOTIDE SEQUENCE [LARGE SCALE GENOMIC DNA]</scope>
    <source>
        <strain evidence="3">JCM 16540</strain>
    </source>
</reference>
<proteinExistence type="predicted"/>
<evidence type="ECO:0000313" key="2">
    <source>
        <dbReference type="EMBL" id="GAA3558011.1"/>
    </source>
</evidence>
<dbReference type="Pfam" id="PF18755">
    <property type="entry name" value="RAMA"/>
    <property type="match status" value="1"/>
</dbReference>
<accession>A0ABP6WYZ2</accession>
<dbReference type="InterPro" id="IPR040843">
    <property type="entry name" value="RAMA"/>
</dbReference>
<gene>
    <name evidence="2" type="ORF">GCM10022197_11670</name>
</gene>
<feature type="domain" description="RAMA" evidence="1">
    <location>
        <begin position="40"/>
        <end position="135"/>
    </location>
</feature>
<organism evidence="2 3">
    <name type="scientific">Microlunatus spumicola</name>
    <dbReference type="NCBI Taxonomy" id="81499"/>
    <lineage>
        <taxon>Bacteria</taxon>
        <taxon>Bacillati</taxon>
        <taxon>Actinomycetota</taxon>
        <taxon>Actinomycetes</taxon>
        <taxon>Propionibacteriales</taxon>
        <taxon>Propionibacteriaceae</taxon>
        <taxon>Microlunatus</taxon>
    </lineage>
</organism>
<dbReference type="EMBL" id="BAAAYR010000001">
    <property type="protein sequence ID" value="GAA3558011.1"/>
    <property type="molecule type" value="Genomic_DNA"/>
</dbReference>
<keyword evidence="3" id="KW-1185">Reference proteome</keyword>
<name>A0ABP6WYZ2_9ACTN</name>
<protein>
    <recommendedName>
        <fullName evidence="1">RAMA domain-containing protein</fullName>
    </recommendedName>
</protein>
<evidence type="ECO:0000259" key="1">
    <source>
        <dbReference type="Pfam" id="PF18755"/>
    </source>
</evidence>
<dbReference type="Proteomes" id="UP001500767">
    <property type="component" value="Unassembled WGS sequence"/>
</dbReference>
<dbReference type="RefSeq" id="WP_204911825.1">
    <property type="nucleotide sequence ID" value="NZ_BAAAYR010000001.1"/>
</dbReference>